<feature type="non-terminal residue" evidence="14">
    <location>
        <position position="151"/>
    </location>
</feature>
<proteinExistence type="inferred from homology"/>
<protein>
    <submittedName>
        <fullName evidence="14">Uncharacterized protein</fullName>
    </submittedName>
</protein>
<organism evidence="14 15">
    <name type="scientific">Pristionchus fissidentatus</name>
    <dbReference type="NCBI Taxonomy" id="1538716"/>
    <lineage>
        <taxon>Eukaryota</taxon>
        <taxon>Metazoa</taxon>
        <taxon>Ecdysozoa</taxon>
        <taxon>Nematoda</taxon>
        <taxon>Chromadorea</taxon>
        <taxon>Rhabditida</taxon>
        <taxon>Rhabditina</taxon>
        <taxon>Diplogasteromorpha</taxon>
        <taxon>Diplogasteroidea</taxon>
        <taxon>Neodiplogasteridae</taxon>
        <taxon>Pristionchus</taxon>
    </lineage>
</organism>
<dbReference type="AlphaFoldDB" id="A0AAV5UW31"/>
<keyword evidence="3 13" id="KW-0813">Transport</keyword>
<evidence type="ECO:0000256" key="5">
    <source>
        <dbReference type="ARBA" id="ARBA00022692"/>
    </source>
</evidence>
<dbReference type="GO" id="GO:0016020">
    <property type="term" value="C:membrane"/>
    <property type="evidence" value="ECO:0007669"/>
    <property type="project" value="UniProtKB-SubCell"/>
</dbReference>
<feature type="non-terminal residue" evidence="14">
    <location>
        <position position="1"/>
    </location>
</feature>
<accession>A0AAV5UW31</accession>
<keyword evidence="9" id="KW-0472">Membrane</keyword>
<evidence type="ECO:0000256" key="4">
    <source>
        <dbReference type="ARBA" id="ARBA00022461"/>
    </source>
</evidence>
<evidence type="ECO:0000256" key="11">
    <source>
        <dbReference type="ARBA" id="ARBA00023201"/>
    </source>
</evidence>
<evidence type="ECO:0000256" key="10">
    <source>
        <dbReference type="ARBA" id="ARBA00023180"/>
    </source>
</evidence>
<keyword evidence="11 13" id="KW-0739">Sodium transport</keyword>
<dbReference type="GO" id="GO:0005272">
    <property type="term" value="F:sodium channel activity"/>
    <property type="evidence" value="ECO:0007669"/>
    <property type="project" value="UniProtKB-KW"/>
</dbReference>
<reference evidence="14" key="1">
    <citation type="submission" date="2023-10" db="EMBL/GenBank/DDBJ databases">
        <title>Genome assembly of Pristionchus species.</title>
        <authorList>
            <person name="Yoshida K."/>
            <person name="Sommer R.J."/>
        </authorList>
    </citation>
    <scope>NUCLEOTIDE SEQUENCE</scope>
    <source>
        <strain evidence="14">RS5133</strain>
    </source>
</reference>
<sequence>KTRFNTSLTEMGQCHSITILDNNQTTETESGGLQLILDAQTDEIFQMPIDYDHLFSYPLGDGFHFFLEEPEMHTYRSSHAITVAPGKSIFAGVFLNKYKLAHNCRPDWEGLDLDGYNTNLKYQARDCKSKCIAKEYNKSCSCAPLVFDIDS</sequence>
<evidence type="ECO:0000313" key="15">
    <source>
        <dbReference type="Proteomes" id="UP001432322"/>
    </source>
</evidence>
<comment type="similarity">
    <text evidence="2 13">Belongs to the amiloride-sensitive sodium channel (TC 1.A.6) family.</text>
</comment>
<keyword evidence="8 13" id="KW-0406">Ion transport</keyword>
<comment type="caution">
    <text evidence="14">The sequence shown here is derived from an EMBL/GenBank/DDBJ whole genome shotgun (WGS) entry which is preliminary data.</text>
</comment>
<evidence type="ECO:0000256" key="7">
    <source>
        <dbReference type="ARBA" id="ARBA00023053"/>
    </source>
</evidence>
<gene>
    <name evidence="14" type="ORF">PFISCL1PPCAC_2235</name>
</gene>
<dbReference type="Proteomes" id="UP001432322">
    <property type="component" value="Unassembled WGS sequence"/>
</dbReference>
<keyword evidence="10" id="KW-0325">Glycoprotein</keyword>
<keyword evidence="12 13" id="KW-0407">Ion channel</keyword>
<name>A0AAV5UW31_9BILA</name>
<evidence type="ECO:0000256" key="8">
    <source>
        <dbReference type="ARBA" id="ARBA00023065"/>
    </source>
</evidence>
<evidence type="ECO:0000313" key="14">
    <source>
        <dbReference type="EMBL" id="GMT10938.1"/>
    </source>
</evidence>
<evidence type="ECO:0000256" key="3">
    <source>
        <dbReference type="ARBA" id="ARBA00022448"/>
    </source>
</evidence>
<keyword evidence="4 13" id="KW-0894">Sodium channel</keyword>
<comment type="subcellular location">
    <subcellularLocation>
        <location evidence="1">Membrane</location>
        <topology evidence="1">Multi-pass membrane protein</topology>
    </subcellularLocation>
</comment>
<evidence type="ECO:0000256" key="13">
    <source>
        <dbReference type="RuleBase" id="RU000679"/>
    </source>
</evidence>
<dbReference type="InterPro" id="IPR001873">
    <property type="entry name" value="ENaC"/>
</dbReference>
<keyword evidence="7" id="KW-0915">Sodium</keyword>
<evidence type="ECO:0000256" key="9">
    <source>
        <dbReference type="ARBA" id="ARBA00023136"/>
    </source>
</evidence>
<evidence type="ECO:0000256" key="1">
    <source>
        <dbReference type="ARBA" id="ARBA00004141"/>
    </source>
</evidence>
<keyword evidence="5 13" id="KW-0812">Transmembrane</keyword>
<keyword evidence="15" id="KW-1185">Reference proteome</keyword>
<dbReference type="Pfam" id="PF00858">
    <property type="entry name" value="ASC"/>
    <property type="match status" value="1"/>
</dbReference>
<dbReference type="Gene3D" id="2.60.470.10">
    <property type="entry name" value="Acid-sensing ion channels like domains"/>
    <property type="match status" value="1"/>
</dbReference>
<evidence type="ECO:0000256" key="2">
    <source>
        <dbReference type="ARBA" id="ARBA00007193"/>
    </source>
</evidence>
<evidence type="ECO:0000256" key="6">
    <source>
        <dbReference type="ARBA" id="ARBA00022989"/>
    </source>
</evidence>
<keyword evidence="6" id="KW-1133">Transmembrane helix</keyword>
<evidence type="ECO:0000256" key="12">
    <source>
        <dbReference type="ARBA" id="ARBA00023303"/>
    </source>
</evidence>
<dbReference type="EMBL" id="BTSY01000001">
    <property type="protein sequence ID" value="GMT10938.1"/>
    <property type="molecule type" value="Genomic_DNA"/>
</dbReference>